<dbReference type="InterPro" id="IPR050832">
    <property type="entry name" value="Bact_Acetyltransf"/>
</dbReference>
<dbReference type="InterPro" id="IPR000182">
    <property type="entry name" value="GNAT_dom"/>
</dbReference>
<feature type="domain" description="N-acetyltransferase" evidence="3">
    <location>
        <begin position="6"/>
        <end position="151"/>
    </location>
</feature>
<dbReference type="CDD" id="cd04301">
    <property type="entry name" value="NAT_SF"/>
    <property type="match status" value="1"/>
</dbReference>
<name>A0A1H9AF46_9HYPH</name>
<dbReference type="Proteomes" id="UP000199647">
    <property type="component" value="Unassembled WGS sequence"/>
</dbReference>
<accession>A0A1H9AF46</accession>
<organism evidence="4 5">
    <name type="scientific">Faunimonas pinastri</name>
    <dbReference type="NCBI Taxonomy" id="1855383"/>
    <lineage>
        <taxon>Bacteria</taxon>
        <taxon>Pseudomonadati</taxon>
        <taxon>Pseudomonadota</taxon>
        <taxon>Alphaproteobacteria</taxon>
        <taxon>Hyphomicrobiales</taxon>
        <taxon>Afifellaceae</taxon>
        <taxon>Faunimonas</taxon>
    </lineage>
</organism>
<dbReference type="AlphaFoldDB" id="A0A1H9AF46"/>
<gene>
    <name evidence="4" type="ORF">SAMN05216548_101395</name>
</gene>
<dbReference type="PANTHER" id="PTHR43877">
    <property type="entry name" value="AMINOALKYLPHOSPHONATE N-ACETYLTRANSFERASE-RELATED-RELATED"/>
    <property type="match status" value="1"/>
</dbReference>
<dbReference type="RefSeq" id="WP_092494894.1">
    <property type="nucleotide sequence ID" value="NZ_FOFG01000001.1"/>
</dbReference>
<dbReference type="EMBL" id="FOFG01000001">
    <property type="protein sequence ID" value="SEP74578.1"/>
    <property type="molecule type" value="Genomic_DNA"/>
</dbReference>
<keyword evidence="1 4" id="KW-0808">Transferase</keyword>
<dbReference type="Gene3D" id="3.40.630.30">
    <property type="match status" value="1"/>
</dbReference>
<proteinExistence type="predicted"/>
<dbReference type="PROSITE" id="PS51186">
    <property type="entry name" value="GNAT"/>
    <property type="match status" value="1"/>
</dbReference>
<dbReference type="STRING" id="1855383.SAMN05216548_101395"/>
<dbReference type="OrthoDB" id="9815099at2"/>
<dbReference type="PANTHER" id="PTHR43877:SF1">
    <property type="entry name" value="ACETYLTRANSFERASE"/>
    <property type="match status" value="1"/>
</dbReference>
<protein>
    <submittedName>
        <fullName evidence="4">Predicted N-acetyltransferase YhbS</fullName>
    </submittedName>
</protein>
<keyword evidence="2" id="KW-0012">Acyltransferase</keyword>
<dbReference type="SUPFAM" id="SSF55729">
    <property type="entry name" value="Acyl-CoA N-acyltransferases (Nat)"/>
    <property type="match status" value="1"/>
</dbReference>
<evidence type="ECO:0000259" key="3">
    <source>
        <dbReference type="PROSITE" id="PS51186"/>
    </source>
</evidence>
<evidence type="ECO:0000256" key="2">
    <source>
        <dbReference type="ARBA" id="ARBA00023315"/>
    </source>
</evidence>
<reference evidence="4 5" key="1">
    <citation type="submission" date="2016-10" db="EMBL/GenBank/DDBJ databases">
        <authorList>
            <person name="de Groot N.N."/>
        </authorList>
    </citation>
    <scope>NUCLEOTIDE SEQUENCE [LARGE SCALE GENOMIC DNA]</scope>
    <source>
        <strain evidence="4 5">A52C2</strain>
    </source>
</reference>
<evidence type="ECO:0000313" key="4">
    <source>
        <dbReference type="EMBL" id="SEP74578.1"/>
    </source>
</evidence>
<evidence type="ECO:0000256" key="1">
    <source>
        <dbReference type="ARBA" id="ARBA00022679"/>
    </source>
</evidence>
<dbReference type="InterPro" id="IPR016181">
    <property type="entry name" value="Acyl_CoA_acyltransferase"/>
</dbReference>
<keyword evidence="5" id="KW-1185">Reference proteome</keyword>
<sequence length="171" mass="18255">MTDQTQFIRPERASDIPAVEALQAAAFGPGAYTRAAFRVREQADHDPGLSFVVEHDGALIASVWLTPVRVGADRGTLLGPLVVQPEYKSMGFGRALMHHCLAAAKHAGCPFVVLVGDAPYYGQFGFVPLSIQRVQMPGPVDPARLLVAELEPGVAARLQGMVVGDAEGRPR</sequence>
<evidence type="ECO:0000313" key="5">
    <source>
        <dbReference type="Proteomes" id="UP000199647"/>
    </source>
</evidence>
<dbReference type="GO" id="GO:0016747">
    <property type="term" value="F:acyltransferase activity, transferring groups other than amino-acyl groups"/>
    <property type="evidence" value="ECO:0007669"/>
    <property type="project" value="InterPro"/>
</dbReference>
<dbReference type="Pfam" id="PF00583">
    <property type="entry name" value="Acetyltransf_1"/>
    <property type="match status" value="1"/>
</dbReference>